<keyword evidence="5 13" id="KW-0812">Transmembrane</keyword>
<dbReference type="GO" id="GO:0015078">
    <property type="term" value="F:proton transmembrane transporter activity"/>
    <property type="evidence" value="ECO:0007669"/>
    <property type="project" value="InterPro"/>
</dbReference>
<dbReference type="KEGG" id="lve:3802096"/>
<evidence type="ECO:0000256" key="7">
    <source>
        <dbReference type="ARBA" id="ARBA00022989"/>
    </source>
</evidence>
<comment type="similarity">
    <text evidence="2 13">Belongs to the ATPase protein 8 family.</text>
</comment>
<keyword evidence="9 13" id="KW-0406">Ion transport</keyword>
<evidence type="ECO:0000313" key="16">
    <source>
        <dbReference type="Proteomes" id="UP000265300"/>
    </source>
</evidence>
<keyword evidence="11 14" id="KW-0472">Membrane</keyword>
<evidence type="ECO:0000256" key="4">
    <source>
        <dbReference type="ARBA" id="ARBA00022547"/>
    </source>
</evidence>
<evidence type="ECO:0000256" key="2">
    <source>
        <dbReference type="ARBA" id="ARBA00008892"/>
    </source>
</evidence>
<sequence>MPQLDTSTWSLTILFMLLTLFTLLQPKISKHSYFPSPKSTYKKMNKQQNPWNKVWTKIYLPLS</sequence>
<evidence type="ECO:0000256" key="14">
    <source>
        <dbReference type="SAM" id="Phobius"/>
    </source>
</evidence>
<evidence type="ECO:0000256" key="5">
    <source>
        <dbReference type="ARBA" id="ARBA00022692"/>
    </source>
</evidence>
<reference evidence="17" key="2">
    <citation type="submission" date="2005-12" db="EMBL/GenBank/DDBJ databases">
        <authorList>
            <consortium name="NCBI Genome Project"/>
        </authorList>
    </citation>
    <scope>NUCLEOTIDE SEQUENCE</scope>
</reference>
<keyword evidence="7 14" id="KW-1133">Transmembrane helix</keyword>
<evidence type="ECO:0000256" key="13">
    <source>
        <dbReference type="RuleBase" id="RU003661"/>
    </source>
</evidence>
<evidence type="ECO:0000256" key="11">
    <source>
        <dbReference type="ARBA" id="ARBA00023136"/>
    </source>
</evidence>
<evidence type="ECO:0000256" key="1">
    <source>
        <dbReference type="ARBA" id="ARBA00004304"/>
    </source>
</evidence>
<dbReference type="STRING" id="118797.Q2YG62"/>
<dbReference type="CTD" id="4509"/>
<keyword evidence="8" id="KW-0007">Acetylation</keyword>
<dbReference type="InterPro" id="IPR001421">
    <property type="entry name" value="ATP8_metazoa"/>
</dbReference>
<evidence type="ECO:0000256" key="10">
    <source>
        <dbReference type="ARBA" id="ARBA00023128"/>
    </source>
</evidence>
<keyword evidence="12" id="KW-0066">ATP synthesis</keyword>
<reference evidence="15 17" key="1">
    <citation type="journal article" date="2005" name="Mol. Phylogenet. Evol.">
        <title>Molecular phylogenetics of 'river dolphins' and the baiji mitochondrial genome.</title>
        <authorList>
            <person name="Yan J."/>
            <person name="Zhou K."/>
            <person name="Yang G."/>
        </authorList>
    </citation>
    <scope>NUCLEOTIDE SEQUENCE</scope>
</reference>
<reference evidence="17" key="3">
    <citation type="submission" date="2025-04" db="UniProtKB">
        <authorList>
            <consortium name="RefSeq"/>
        </authorList>
    </citation>
    <scope>IDENTIFICATION</scope>
</reference>
<dbReference type="RefSeq" id="YP_423953.1">
    <property type="nucleotide sequence ID" value="NC_007629.1"/>
</dbReference>
<evidence type="ECO:0000256" key="12">
    <source>
        <dbReference type="ARBA" id="ARBA00023310"/>
    </source>
</evidence>
<keyword evidence="4 13" id="KW-0138">CF(0)</keyword>
<evidence type="ECO:0000256" key="6">
    <source>
        <dbReference type="ARBA" id="ARBA00022781"/>
    </source>
</evidence>
<evidence type="ECO:0000313" key="15">
    <source>
        <dbReference type="EMBL" id="AAV49115.1"/>
    </source>
</evidence>
<keyword evidence="6 13" id="KW-0375">Hydrogen ion transport</keyword>
<keyword evidence="3 13" id="KW-0813">Transport</keyword>
<dbReference type="GO" id="GO:0045259">
    <property type="term" value="C:proton-transporting ATP synthase complex"/>
    <property type="evidence" value="ECO:0007669"/>
    <property type="project" value="UniProtKB-KW"/>
</dbReference>
<comment type="subcellular location">
    <subcellularLocation>
        <location evidence="1 13">Mitochondrion membrane</location>
        <topology evidence="1 13">Single-pass membrane protein</topology>
    </subcellularLocation>
</comment>
<dbReference type="InterPro" id="IPR039017">
    <property type="entry name" value="ATP8_mammal"/>
</dbReference>
<name>Q2YG62_LIPVE</name>
<dbReference type="GeneID" id="3802096"/>
<dbReference type="GO" id="GO:0031966">
    <property type="term" value="C:mitochondrial membrane"/>
    <property type="evidence" value="ECO:0007669"/>
    <property type="project" value="UniProtKB-SubCell"/>
</dbReference>
<organism evidence="15">
    <name type="scientific">Lipotes vexillifer</name>
    <name type="common">Yangtze river dolphin</name>
    <dbReference type="NCBI Taxonomy" id="118797"/>
    <lineage>
        <taxon>Eukaryota</taxon>
        <taxon>Metazoa</taxon>
        <taxon>Chordata</taxon>
        <taxon>Craniata</taxon>
        <taxon>Vertebrata</taxon>
        <taxon>Euteleostomi</taxon>
        <taxon>Mammalia</taxon>
        <taxon>Eutheria</taxon>
        <taxon>Laurasiatheria</taxon>
        <taxon>Artiodactyla</taxon>
        <taxon>Whippomorpha</taxon>
        <taxon>Cetacea</taxon>
        <taxon>Odontoceti</taxon>
        <taxon>Lipotidae</taxon>
        <taxon>Lipotes</taxon>
    </lineage>
</organism>
<evidence type="ECO:0000256" key="9">
    <source>
        <dbReference type="ARBA" id="ARBA00023065"/>
    </source>
</evidence>
<geneLocation type="mitochondrion" evidence="15 17"/>
<accession>Q2YG62</accession>
<dbReference type="GO" id="GO:0015986">
    <property type="term" value="P:proton motive force-driven ATP synthesis"/>
    <property type="evidence" value="ECO:0007669"/>
    <property type="project" value="InterPro"/>
</dbReference>
<dbReference type="PANTHER" id="PTHR13722:SF0">
    <property type="entry name" value="ATP SYNTHASE PROTEIN 8"/>
    <property type="match status" value="1"/>
</dbReference>
<protein>
    <recommendedName>
        <fullName evidence="13">ATP synthase complex subunit 8</fullName>
    </recommendedName>
</protein>
<proteinExistence type="inferred from homology"/>
<evidence type="ECO:0000313" key="17">
    <source>
        <dbReference type="RefSeq" id="YP_423953.1"/>
    </source>
</evidence>
<dbReference type="PANTHER" id="PTHR13722">
    <property type="entry name" value="ATP SYNTHASE PROTEIN 8"/>
    <property type="match status" value="1"/>
</dbReference>
<dbReference type="Proteomes" id="UP000265300">
    <property type="component" value="Mitochondrion MT"/>
</dbReference>
<dbReference type="AlphaFoldDB" id="Q2YG62"/>
<feature type="transmembrane region" description="Helical" evidence="14">
    <location>
        <begin position="6"/>
        <end position="24"/>
    </location>
</feature>
<dbReference type="EMBL" id="AY789529">
    <property type="protein sequence ID" value="AAV49115.1"/>
    <property type="molecule type" value="Genomic_DNA"/>
</dbReference>
<gene>
    <name evidence="15 17" type="primary">ATP8</name>
    <name evidence="17" type="ORF">KEG26_p09</name>
</gene>
<keyword evidence="16" id="KW-1185">Reference proteome</keyword>
<keyword evidence="10 13" id="KW-0496">Mitochondrion</keyword>
<evidence type="ECO:0000256" key="8">
    <source>
        <dbReference type="ARBA" id="ARBA00022990"/>
    </source>
</evidence>
<evidence type="ECO:0000256" key="3">
    <source>
        <dbReference type="ARBA" id="ARBA00022448"/>
    </source>
</evidence>
<dbReference type="Pfam" id="PF00895">
    <property type="entry name" value="ATP-synt_8"/>
    <property type="match status" value="1"/>
</dbReference>